<name>A0A8X6RZL3_TRICX</name>
<proteinExistence type="predicted"/>
<evidence type="ECO:0000256" key="1">
    <source>
        <dbReference type="SAM" id="MobiDB-lite"/>
    </source>
</evidence>
<feature type="region of interest" description="Disordered" evidence="1">
    <location>
        <begin position="1"/>
        <end position="21"/>
    </location>
</feature>
<evidence type="ECO:0000313" key="3">
    <source>
        <dbReference type="Proteomes" id="UP000887159"/>
    </source>
</evidence>
<organism evidence="2 3">
    <name type="scientific">Trichonephila clavipes</name>
    <name type="common">Golden silk orbweaver</name>
    <name type="synonym">Nephila clavipes</name>
    <dbReference type="NCBI Taxonomy" id="2585209"/>
    <lineage>
        <taxon>Eukaryota</taxon>
        <taxon>Metazoa</taxon>
        <taxon>Ecdysozoa</taxon>
        <taxon>Arthropoda</taxon>
        <taxon>Chelicerata</taxon>
        <taxon>Arachnida</taxon>
        <taxon>Araneae</taxon>
        <taxon>Araneomorphae</taxon>
        <taxon>Entelegynae</taxon>
        <taxon>Araneoidea</taxon>
        <taxon>Nephilidae</taxon>
        <taxon>Trichonephila</taxon>
    </lineage>
</organism>
<dbReference type="AlphaFoldDB" id="A0A8X6RZL3"/>
<reference evidence="2" key="1">
    <citation type="submission" date="2020-08" db="EMBL/GenBank/DDBJ databases">
        <title>Multicomponent nature underlies the extraordinary mechanical properties of spider dragline silk.</title>
        <authorList>
            <person name="Kono N."/>
            <person name="Nakamura H."/>
            <person name="Mori M."/>
            <person name="Yoshida Y."/>
            <person name="Ohtoshi R."/>
            <person name="Malay A.D."/>
            <person name="Moran D.A.P."/>
            <person name="Tomita M."/>
            <person name="Numata K."/>
            <person name="Arakawa K."/>
        </authorList>
    </citation>
    <scope>NUCLEOTIDE SEQUENCE</scope>
</reference>
<keyword evidence="3" id="KW-1185">Reference proteome</keyword>
<dbReference type="EMBL" id="BMAU01021219">
    <property type="protein sequence ID" value="GFY00267.1"/>
    <property type="molecule type" value="Genomic_DNA"/>
</dbReference>
<dbReference type="Proteomes" id="UP000887159">
    <property type="component" value="Unassembled WGS sequence"/>
</dbReference>
<comment type="caution">
    <text evidence="2">The sequence shown here is derived from an EMBL/GenBank/DDBJ whole genome shotgun (WGS) entry which is preliminary data.</text>
</comment>
<gene>
    <name evidence="2" type="ORF">TNCV_4710691</name>
</gene>
<sequence>MAAVEFLHQENPPTGTGVEPATLGIEGQRQTNYAAQLGPVHGKFVETENPHFGVVGEFGEWETRAQMSTSSADRGSKLGCMSPVAFVLLSHVTLLKHGTYVVFNAAIFCVWENRVLQTKFASQRKLKVSDYVRNRDLGKAYKWIIFDI</sequence>
<protein>
    <submittedName>
        <fullName evidence="2">Uncharacterized protein</fullName>
    </submittedName>
</protein>
<accession>A0A8X6RZL3</accession>
<evidence type="ECO:0000313" key="2">
    <source>
        <dbReference type="EMBL" id="GFY00267.1"/>
    </source>
</evidence>